<dbReference type="AlphaFoldDB" id="A0A3M4SQJ2"/>
<comment type="caution">
    <text evidence="1">The sequence shown here is derived from an EMBL/GenBank/DDBJ whole genome shotgun (WGS) entry which is preliminary data.</text>
</comment>
<dbReference type="RefSeq" id="WP_155496579.1">
    <property type="nucleotide sequence ID" value="NZ_LIHQ01000269.1"/>
</dbReference>
<proteinExistence type="predicted"/>
<dbReference type="OrthoDB" id="1235060at2"/>
<dbReference type="Proteomes" id="UP000271097">
    <property type="component" value="Unassembled WGS sequence"/>
</dbReference>
<gene>
    <name evidence="1" type="ORF">ALP90_03514</name>
</gene>
<reference evidence="1 2" key="1">
    <citation type="submission" date="2018-08" db="EMBL/GenBank/DDBJ databases">
        <title>Recombination of ecologically and evolutionarily significant loci maintains genetic cohesion in the Pseudomonas syringae species complex.</title>
        <authorList>
            <person name="Dillon M."/>
            <person name="Thakur S."/>
            <person name="Almeida R.N.D."/>
            <person name="Weir B.S."/>
            <person name="Guttman D.S."/>
        </authorList>
    </citation>
    <scope>NUCLEOTIDE SEQUENCE [LARGE SCALE GENOMIC DNA]</scope>
    <source>
        <strain evidence="1 2">ICMP 5931</strain>
    </source>
</reference>
<evidence type="ECO:0000313" key="2">
    <source>
        <dbReference type="Proteomes" id="UP000271097"/>
    </source>
</evidence>
<evidence type="ECO:0000313" key="1">
    <source>
        <dbReference type="EMBL" id="RMR17106.1"/>
    </source>
</evidence>
<organism evidence="1 2">
    <name type="scientific">Pseudomonas amygdali pv. ulmi</name>
    <dbReference type="NCBI Taxonomy" id="251720"/>
    <lineage>
        <taxon>Bacteria</taxon>
        <taxon>Pseudomonadati</taxon>
        <taxon>Pseudomonadota</taxon>
        <taxon>Gammaproteobacteria</taxon>
        <taxon>Pseudomonadales</taxon>
        <taxon>Pseudomonadaceae</taxon>
        <taxon>Pseudomonas</taxon>
        <taxon>Pseudomonas amygdali</taxon>
    </lineage>
</organism>
<name>A0A3M4SQJ2_PSEA0</name>
<accession>A0A3M4SQJ2</accession>
<dbReference type="EMBL" id="RBRS01000222">
    <property type="protein sequence ID" value="RMR17106.1"/>
    <property type="molecule type" value="Genomic_DNA"/>
</dbReference>
<sequence length="110" mass="12417">MTELLHTHGIGGSGLLKNSAPEINKLVLSGLISAMDAYLSNKLMTLVAEEIDATENLLLNEEKLSSQKLTLFEAWTENLTVERRVQDYLPDQIYHRLGKVEQLYEIAFKV</sequence>
<protein>
    <submittedName>
        <fullName evidence="1">Uncharacterized protein</fullName>
    </submittedName>
</protein>